<dbReference type="RefSeq" id="WP_267537839.1">
    <property type="nucleotide sequence ID" value="NZ_JAPNKA010000001.1"/>
</dbReference>
<feature type="signal peptide" evidence="1">
    <location>
        <begin position="1"/>
        <end position="23"/>
    </location>
</feature>
<accession>A0ABT4ADU2</accession>
<evidence type="ECO:0008006" key="4">
    <source>
        <dbReference type="Google" id="ProtNLM"/>
    </source>
</evidence>
<reference evidence="2 3" key="1">
    <citation type="submission" date="2022-11" db="EMBL/GenBank/DDBJ databases">
        <title>Minimal conservation of predation-associated metabolite biosynthetic gene clusters underscores biosynthetic potential of Myxococcota including descriptions for ten novel species: Archangium lansinium sp. nov., Myxococcus landrumus sp. nov., Nannocystis bai.</title>
        <authorList>
            <person name="Ahearne A."/>
            <person name="Stevens C."/>
            <person name="Phillips K."/>
        </authorList>
    </citation>
    <scope>NUCLEOTIDE SEQUENCE [LARGE SCALE GENOMIC DNA]</scope>
    <source>
        <strain evidence="2 3">MIWBW</strain>
    </source>
</reference>
<proteinExistence type="predicted"/>
<feature type="chain" id="PRO_5046821889" description="Lipoprotein" evidence="1">
    <location>
        <begin position="24"/>
        <end position="403"/>
    </location>
</feature>
<keyword evidence="1" id="KW-0732">Signal</keyword>
<comment type="caution">
    <text evidence="2">The sequence shown here is derived from an EMBL/GenBank/DDBJ whole genome shotgun (WGS) entry which is preliminary data.</text>
</comment>
<organism evidence="2 3">
    <name type="scientific">Archangium lansingense</name>
    <dbReference type="NCBI Taxonomy" id="2995310"/>
    <lineage>
        <taxon>Bacteria</taxon>
        <taxon>Pseudomonadati</taxon>
        <taxon>Myxococcota</taxon>
        <taxon>Myxococcia</taxon>
        <taxon>Myxococcales</taxon>
        <taxon>Cystobacterineae</taxon>
        <taxon>Archangiaceae</taxon>
        <taxon>Archangium</taxon>
    </lineage>
</organism>
<name>A0ABT4ADU2_9BACT</name>
<dbReference type="Proteomes" id="UP001207654">
    <property type="component" value="Unassembled WGS sequence"/>
</dbReference>
<protein>
    <recommendedName>
        <fullName evidence="4">Lipoprotein</fullName>
    </recommendedName>
</protein>
<dbReference type="SUPFAM" id="SSF69304">
    <property type="entry name" value="Tricorn protease N-terminal domain"/>
    <property type="match status" value="1"/>
</dbReference>
<evidence type="ECO:0000313" key="3">
    <source>
        <dbReference type="Proteomes" id="UP001207654"/>
    </source>
</evidence>
<keyword evidence="3" id="KW-1185">Reference proteome</keyword>
<sequence length="403" mass="43916">MINTYRVTVLFALLATSSTVAWAETSVSPVPLIVAKEGSVVYVGKDGPRILADCRQNSDSRMLGGPERGKIVRKSKPCSFTSLAVHPPTGRWAVAAHVTGDSDIPHSLLVSFVVAGRELNVPKNKAGRAKGGNFLVLGDLNGIVAITSGLSETWTEDGRFFPQFPEMFTADGSRVLVSIGDSSMVEWWSWSFGPRPESVRVLPRGTTDTAGNMLLSGEQRTVLRHPRGGVRVATLESTGKRPWKVGPPLKQVRKGMLTPVVLGDTMLFFREGDNSTDCEGVDAGSYRRLELSTGQERVWRRYEGQCSTHDSFAAASPLRRTLYFLEGVEHYSVVHLYEYDVERDATREIAIESISSVPDISADGRTLLVLTYQGIVLYDVVADSSTVVRGLGSITDAKLIAQP</sequence>
<evidence type="ECO:0000256" key="1">
    <source>
        <dbReference type="SAM" id="SignalP"/>
    </source>
</evidence>
<evidence type="ECO:0000313" key="2">
    <source>
        <dbReference type="EMBL" id="MCY1079102.1"/>
    </source>
</evidence>
<gene>
    <name evidence="2" type="ORF">OV287_32035</name>
</gene>
<dbReference type="EMBL" id="JAPNKA010000001">
    <property type="protein sequence ID" value="MCY1079102.1"/>
    <property type="molecule type" value="Genomic_DNA"/>
</dbReference>